<dbReference type="Proteomes" id="UP000279594">
    <property type="component" value="Chromosome"/>
</dbReference>
<dbReference type="EMBL" id="CP033019">
    <property type="protein sequence ID" value="AYM78028.1"/>
    <property type="molecule type" value="Genomic_DNA"/>
</dbReference>
<dbReference type="Gene3D" id="1.10.357.10">
    <property type="entry name" value="Tetracycline Repressor, domain 2"/>
    <property type="match status" value="1"/>
</dbReference>
<dbReference type="PROSITE" id="PS50977">
    <property type="entry name" value="HTH_TETR_2"/>
    <property type="match status" value="1"/>
</dbReference>
<accession>A0A3G2ECG3</accession>
<name>A0A3G2ECG3_9BURK</name>
<dbReference type="InterPro" id="IPR009057">
    <property type="entry name" value="Homeodomain-like_sf"/>
</dbReference>
<dbReference type="GO" id="GO:0000976">
    <property type="term" value="F:transcription cis-regulatory region binding"/>
    <property type="evidence" value="ECO:0007669"/>
    <property type="project" value="TreeGrafter"/>
</dbReference>
<dbReference type="InterPro" id="IPR001647">
    <property type="entry name" value="HTH_TetR"/>
</dbReference>
<dbReference type="RefSeq" id="WP_070312825.1">
    <property type="nucleotide sequence ID" value="NZ_CP033019.1"/>
</dbReference>
<dbReference type="InterPro" id="IPR039536">
    <property type="entry name" value="TetR_C_Proteobacteria"/>
</dbReference>
<gene>
    <name evidence="4" type="ORF">D9M09_21175</name>
</gene>
<dbReference type="InterPro" id="IPR050109">
    <property type="entry name" value="HTH-type_TetR-like_transc_reg"/>
</dbReference>
<protein>
    <submittedName>
        <fullName evidence="4">TetR/AcrR family transcriptional regulator</fullName>
    </submittedName>
</protein>
<organism evidence="4 5">
    <name type="scientific">Janthinobacterium agaricidamnosum</name>
    <dbReference type="NCBI Taxonomy" id="55508"/>
    <lineage>
        <taxon>Bacteria</taxon>
        <taxon>Pseudomonadati</taxon>
        <taxon>Pseudomonadota</taxon>
        <taxon>Betaproteobacteria</taxon>
        <taxon>Burkholderiales</taxon>
        <taxon>Oxalobacteraceae</taxon>
        <taxon>Janthinobacterium</taxon>
    </lineage>
</organism>
<feature type="DNA-binding region" description="H-T-H motif" evidence="2">
    <location>
        <begin position="62"/>
        <end position="81"/>
    </location>
</feature>
<dbReference type="PANTHER" id="PTHR30055">
    <property type="entry name" value="HTH-TYPE TRANSCRIPTIONAL REGULATOR RUTR"/>
    <property type="match status" value="1"/>
</dbReference>
<dbReference type="PANTHER" id="PTHR30055:SF146">
    <property type="entry name" value="HTH-TYPE TRANSCRIPTIONAL DUAL REGULATOR CECR"/>
    <property type="match status" value="1"/>
</dbReference>
<sequence>MSDPGLSDTLPTDTESDAAAQELSCCGKPAGRPRAADMEARMENLLHTAGCLFLEKGYGKVSLEMIAREAHVAVRTIYVKFGGKSGLFNAVVELRRAAYFSTMPALETDMRPLPAILSEFGLLFVQLVTMPAAIRLNRMVVAEAATHPELAETFYKVGPGQTREMLTKFFSRPDIAPLFRAELTPSMLALHLLNCLLGDQMSRLLFPPQAQPDVAQLRTKVALSLDLFLRGTLRQPLAD</sequence>
<evidence type="ECO:0000259" key="3">
    <source>
        <dbReference type="PROSITE" id="PS50977"/>
    </source>
</evidence>
<evidence type="ECO:0000256" key="1">
    <source>
        <dbReference type="ARBA" id="ARBA00023125"/>
    </source>
</evidence>
<keyword evidence="1 2" id="KW-0238">DNA-binding</keyword>
<evidence type="ECO:0000313" key="5">
    <source>
        <dbReference type="Proteomes" id="UP000279594"/>
    </source>
</evidence>
<keyword evidence="5" id="KW-1185">Reference proteome</keyword>
<dbReference type="Pfam" id="PF00440">
    <property type="entry name" value="TetR_N"/>
    <property type="match status" value="1"/>
</dbReference>
<evidence type="ECO:0000256" key="2">
    <source>
        <dbReference type="PROSITE-ProRule" id="PRU00335"/>
    </source>
</evidence>
<dbReference type="SUPFAM" id="SSF46689">
    <property type="entry name" value="Homeodomain-like"/>
    <property type="match status" value="1"/>
</dbReference>
<reference evidence="4 5" key="1">
    <citation type="submission" date="2018-10" db="EMBL/GenBank/DDBJ databases">
        <title>Effects of UV and annual dynamics of microbial communities in freshwater RAS systems.</title>
        <authorList>
            <person name="Bekkelund A.K."/>
            <person name="Hansen B.R."/>
            <person name="Stokken H."/>
            <person name="Eriksen B.F."/>
            <person name="Kashulin N.A."/>
        </authorList>
    </citation>
    <scope>NUCLEOTIDE SEQUENCE [LARGE SCALE GENOMIC DNA]</scope>
    <source>
        <strain evidence="4 5">BHSEK</strain>
    </source>
</reference>
<feature type="domain" description="HTH tetR-type" evidence="3">
    <location>
        <begin position="39"/>
        <end position="99"/>
    </location>
</feature>
<dbReference type="AlphaFoldDB" id="A0A3G2ECG3"/>
<evidence type="ECO:0000313" key="4">
    <source>
        <dbReference type="EMBL" id="AYM78028.1"/>
    </source>
</evidence>
<dbReference type="Pfam" id="PF14246">
    <property type="entry name" value="TetR_C_7"/>
    <property type="match status" value="1"/>
</dbReference>
<proteinExistence type="predicted"/>
<dbReference type="GO" id="GO:0003700">
    <property type="term" value="F:DNA-binding transcription factor activity"/>
    <property type="evidence" value="ECO:0007669"/>
    <property type="project" value="TreeGrafter"/>
</dbReference>